<organism evidence="1 2">
    <name type="scientific">Microbacterium algihabitans</name>
    <dbReference type="NCBI Taxonomy" id="3075992"/>
    <lineage>
        <taxon>Bacteria</taxon>
        <taxon>Bacillati</taxon>
        <taxon>Actinomycetota</taxon>
        <taxon>Actinomycetes</taxon>
        <taxon>Micrococcales</taxon>
        <taxon>Microbacteriaceae</taxon>
        <taxon>Microbacterium</taxon>
    </lineage>
</organism>
<proteinExistence type="predicted"/>
<accession>A0ABU3RWU5</accession>
<evidence type="ECO:0000313" key="2">
    <source>
        <dbReference type="Proteomes" id="UP001256673"/>
    </source>
</evidence>
<comment type="caution">
    <text evidence="1">The sequence shown here is derived from an EMBL/GenBank/DDBJ whole genome shotgun (WGS) entry which is preliminary data.</text>
</comment>
<reference evidence="1 2" key="1">
    <citation type="submission" date="2023-09" db="EMBL/GenBank/DDBJ databases">
        <title>Microbacterium fusihabitans sp. nov., Microbacterium phycihabitans sp. nov., and Microbacterium cervinum sp. nov., isolated from dried seaweeds of beach.</title>
        <authorList>
            <person name="Lee S.D."/>
        </authorList>
    </citation>
    <scope>NUCLEOTIDE SEQUENCE [LARGE SCALE GENOMIC DNA]</scope>
    <source>
        <strain evidence="1 2">KSW2-21</strain>
    </source>
</reference>
<gene>
    <name evidence="1" type="ORF">RWH43_11390</name>
</gene>
<sequence length="181" mass="20117">MTEMHAEKVLFDRPLHVHYGFIWLHPEERFGEIVSGSPFAGQQNGLCGAAIPGLLDLRTGLHTGAVPVRVVLVDSEPPLSEAEDVVEVSFRPDQRVLWFGGFDDGDEITLPVMSYRARWSATAMDAGRDADTVLEEEAAPDRYELCFWPDADTRPDQIVRLGSKTAAYWHSTTTTTDDPES</sequence>
<keyword evidence="2" id="KW-1185">Reference proteome</keyword>
<dbReference type="Proteomes" id="UP001256673">
    <property type="component" value="Unassembled WGS sequence"/>
</dbReference>
<name>A0ABU3RWU5_9MICO</name>
<protein>
    <submittedName>
        <fullName evidence="1">Uncharacterized protein</fullName>
    </submittedName>
</protein>
<dbReference type="EMBL" id="JAWDIU010000003">
    <property type="protein sequence ID" value="MDU0327358.1"/>
    <property type="molecule type" value="Genomic_DNA"/>
</dbReference>
<dbReference type="RefSeq" id="WP_144832193.1">
    <property type="nucleotide sequence ID" value="NZ_JAWDIU010000003.1"/>
</dbReference>
<evidence type="ECO:0000313" key="1">
    <source>
        <dbReference type="EMBL" id="MDU0327358.1"/>
    </source>
</evidence>